<proteinExistence type="predicted"/>
<name>A0ABQ9IL95_9NEOP</name>
<organism evidence="2 3">
    <name type="scientific">Dryococelus australis</name>
    <dbReference type="NCBI Taxonomy" id="614101"/>
    <lineage>
        <taxon>Eukaryota</taxon>
        <taxon>Metazoa</taxon>
        <taxon>Ecdysozoa</taxon>
        <taxon>Arthropoda</taxon>
        <taxon>Hexapoda</taxon>
        <taxon>Insecta</taxon>
        <taxon>Pterygota</taxon>
        <taxon>Neoptera</taxon>
        <taxon>Polyneoptera</taxon>
        <taxon>Phasmatodea</taxon>
        <taxon>Verophasmatodea</taxon>
        <taxon>Anareolatae</taxon>
        <taxon>Phasmatidae</taxon>
        <taxon>Eurycanthinae</taxon>
        <taxon>Dryococelus</taxon>
    </lineage>
</organism>
<feature type="region of interest" description="Disordered" evidence="1">
    <location>
        <begin position="127"/>
        <end position="146"/>
    </location>
</feature>
<accession>A0ABQ9IL95</accession>
<dbReference type="EMBL" id="JARBHB010000001">
    <property type="protein sequence ID" value="KAJ8896964.1"/>
    <property type="molecule type" value="Genomic_DNA"/>
</dbReference>
<reference evidence="2 3" key="1">
    <citation type="submission" date="2023-02" db="EMBL/GenBank/DDBJ databases">
        <title>LHISI_Scaffold_Assembly.</title>
        <authorList>
            <person name="Stuart O.P."/>
            <person name="Cleave R."/>
            <person name="Magrath M.J.L."/>
            <person name="Mikheyev A.S."/>
        </authorList>
    </citation>
    <scope>NUCLEOTIDE SEQUENCE [LARGE SCALE GENOMIC DNA]</scope>
    <source>
        <strain evidence="2">Daus_M_001</strain>
        <tissue evidence="2">Leg muscle</tissue>
    </source>
</reference>
<protein>
    <submittedName>
        <fullName evidence="2">Uncharacterized protein</fullName>
    </submittedName>
</protein>
<dbReference type="Proteomes" id="UP001159363">
    <property type="component" value="Chromosome 1"/>
</dbReference>
<evidence type="ECO:0000313" key="3">
    <source>
        <dbReference type="Proteomes" id="UP001159363"/>
    </source>
</evidence>
<keyword evidence="3" id="KW-1185">Reference proteome</keyword>
<comment type="caution">
    <text evidence="2">The sequence shown here is derived from an EMBL/GenBank/DDBJ whole genome shotgun (WGS) entry which is preliminary data.</text>
</comment>
<sequence length="1005" mass="112257">MRGVRTENYQKKIIIFGADGGSRTYEHAKETLGNYKRFPPVRIRSDTTENRTRFVVVRGERCSRYIIMVPGRGRRAGPLRVVGGRRGNLKKKGGGGTAPGLRRRVLDGPRIACPGGCVEGVSPPPPAGLTRDCPERKKTHGEKKGGGGCWRRASLVKLRVDGERVAMCGAELHLRSKIRLECRAEVQGLELFPFSVSACKWIRPGGERLAWYRLFTVKSRFFADHLQPRRFTSRKLKTLVNVVWKSSSLNLRHNRGRGGVVVRILAFHQKAKPGWISGGVTSGFSHGGIVLDDAAGWRVFLGVSRFPCPCIPALLNSRLVSPSSPRFTLFASQDLEIKSRPNLFTHSLTHFITTANFSVISRPPSHVWEMTIPFLAPFSKTVLIKNTATAIRNKRSSLDAFAQAACQPITYSCRGRKLMIEVHFDVIENENETITFQFSGGWKVRAPASVQALQRASIGVMQGKGMGCAMITACRQFAGRRVMNQQHATGSYVNTEREKEDYRLHEVEVCLPSRPNHRRPKSGGYLNNARSRAARPRVPLNWTQLPSRSCVRSLTRRLEREELSVPDVAVLCKVASPETGEGRAVSPRRPGTLLALLVRLKTFRVGAVRSLGISRVHTPFLKCQIGRAVAQQPELLPPITENRFTFPPLKRSLAADVTGLNTVSLGSTLVTGFCCVHRECTVVSKRQLTLQQFTTRHCVAIVPDDATGRQVFSGISRFQCCSILTPSVGVRYWNASKIRLQRPSIVLLITDPADISKMGYSVPRCARILVFVLDFLSLYRVPDFSHSEKHCVATEFPLFAYTVRYTCVFSVSLCATPHLNRTQLYLLFYANTNLKRLRPETGMITASCAVLSHNSHGRTCVTITNVACNVCNLHVLHVRVVAYWQALRAYSRLVLRFAFPDYVLRMINKTLVLSSPIYRMSLANQMELCHIHLCTPYVDDLQCCSRLVRRRSGAREVLDSNPTWEKLEYLKKTPRPAITSTMFSTCENLNGPTGNRTSFALVGGV</sequence>
<evidence type="ECO:0000256" key="1">
    <source>
        <dbReference type="SAM" id="MobiDB-lite"/>
    </source>
</evidence>
<evidence type="ECO:0000313" key="2">
    <source>
        <dbReference type="EMBL" id="KAJ8896964.1"/>
    </source>
</evidence>
<gene>
    <name evidence="2" type="ORF">PR048_002310</name>
</gene>